<dbReference type="Gene3D" id="1.10.287.70">
    <property type="match status" value="2"/>
</dbReference>
<dbReference type="SUPFAM" id="SSF81324">
    <property type="entry name" value="Voltage-gated potassium channels"/>
    <property type="match status" value="2"/>
</dbReference>
<feature type="region of interest" description="Disordered" evidence="9">
    <location>
        <begin position="788"/>
        <end position="826"/>
    </location>
</feature>
<dbReference type="PRINTS" id="PR01333">
    <property type="entry name" value="2POREKCHANEL"/>
</dbReference>
<comment type="similarity">
    <text evidence="8">Belongs to the two pore domain potassium channel (TC 1.A.1.8) family.</text>
</comment>
<evidence type="ECO:0000256" key="8">
    <source>
        <dbReference type="RuleBase" id="RU003857"/>
    </source>
</evidence>
<gene>
    <name evidence="12" type="ORF">EG327_007271</name>
</gene>
<feature type="transmembrane region" description="Helical" evidence="10">
    <location>
        <begin position="443"/>
        <end position="464"/>
    </location>
</feature>
<evidence type="ECO:0000256" key="10">
    <source>
        <dbReference type="SAM" id="Phobius"/>
    </source>
</evidence>
<evidence type="ECO:0000256" key="3">
    <source>
        <dbReference type="ARBA" id="ARBA00022692"/>
    </source>
</evidence>
<dbReference type="GO" id="GO:0015271">
    <property type="term" value="F:outward rectifier potassium channel activity"/>
    <property type="evidence" value="ECO:0007669"/>
    <property type="project" value="TreeGrafter"/>
</dbReference>
<evidence type="ECO:0000256" key="7">
    <source>
        <dbReference type="ARBA" id="ARBA00023303"/>
    </source>
</evidence>
<reference evidence="12 13" key="1">
    <citation type="submission" date="2019-07" db="EMBL/GenBank/DDBJ databases">
        <title>Venturia inaequalis Genome Resource.</title>
        <authorList>
            <person name="Lichtner F.J."/>
        </authorList>
    </citation>
    <scope>NUCLEOTIDE SEQUENCE [LARGE SCALE GENOMIC DNA]</scope>
    <source>
        <strain evidence="12 13">DMI_063113</strain>
    </source>
</reference>
<keyword evidence="3 8" id="KW-0812">Transmembrane</keyword>
<dbReference type="Proteomes" id="UP000490939">
    <property type="component" value="Unassembled WGS sequence"/>
</dbReference>
<dbReference type="EMBL" id="WNWR01000431">
    <property type="protein sequence ID" value="KAE9978823.1"/>
    <property type="molecule type" value="Genomic_DNA"/>
</dbReference>
<dbReference type="InterPro" id="IPR003280">
    <property type="entry name" value="2pore_dom_K_chnl"/>
</dbReference>
<proteinExistence type="inferred from homology"/>
<feature type="transmembrane region" description="Helical" evidence="10">
    <location>
        <begin position="476"/>
        <end position="493"/>
    </location>
</feature>
<comment type="caution">
    <text evidence="12">The sequence shown here is derived from an EMBL/GenBank/DDBJ whole genome shotgun (WGS) entry which is preliminary data.</text>
</comment>
<dbReference type="GO" id="GO:0005886">
    <property type="term" value="C:plasma membrane"/>
    <property type="evidence" value="ECO:0007669"/>
    <property type="project" value="TreeGrafter"/>
</dbReference>
<feature type="compositionally biased region" description="Basic and acidic residues" evidence="9">
    <location>
        <begin position="805"/>
        <end position="826"/>
    </location>
</feature>
<feature type="domain" description="Potassium channel" evidence="11">
    <location>
        <begin position="452"/>
        <end position="528"/>
    </location>
</feature>
<keyword evidence="13" id="KW-1185">Reference proteome</keyword>
<evidence type="ECO:0000256" key="6">
    <source>
        <dbReference type="ARBA" id="ARBA00023136"/>
    </source>
</evidence>
<keyword evidence="7 8" id="KW-0407">Ion channel</keyword>
<evidence type="ECO:0000313" key="13">
    <source>
        <dbReference type="Proteomes" id="UP000490939"/>
    </source>
</evidence>
<evidence type="ECO:0000313" key="12">
    <source>
        <dbReference type="EMBL" id="KAE9978823.1"/>
    </source>
</evidence>
<dbReference type="InterPro" id="IPR013099">
    <property type="entry name" value="K_chnl_dom"/>
</dbReference>
<name>A0A8H3V074_VENIN</name>
<dbReference type="Pfam" id="PF07885">
    <property type="entry name" value="Ion_trans_2"/>
    <property type="match status" value="2"/>
</dbReference>
<keyword evidence="6 10" id="KW-0472">Membrane</keyword>
<dbReference type="GO" id="GO:0030322">
    <property type="term" value="P:stabilization of membrane potential"/>
    <property type="evidence" value="ECO:0007669"/>
    <property type="project" value="TreeGrafter"/>
</dbReference>
<evidence type="ECO:0000256" key="5">
    <source>
        <dbReference type="ARBA" id="ARBA00023065"/>
    </source>
</evidence>
<feature type="transmembrane region" description="Helical" evidence="10">
    <location>
        <begin position="65"/>
        <end position="95"/>
    </location>
</feature>
<keyword evidence="4 10" id="KW-1133">Transmembrane helix</keyword>
<feature type="transmembrane region" description="Helical" evidence="10">
    <location>
        <begin position="291"/>
        <end position="310"/>
    </location>
</feature>
<accession>A0A8H3V074</accession>
<evidence type="ECO:0000256" key="9">
    <source>
        <dbReference type="SAM" id="MobiDB-lite"/>
    </source>
</evidence>
<feature type="transmembrane region" description="Helical" evidence="10">
    <location>
        <begin position="235"/>
        <end position="253"/>
    </location>
</feature>
<keyword evidence="5 8" id="KW-0406">Ion transport</keyword>
<evidence type="ECO:0000259" key="11">
    <source>
        <dbReference type="Pfam" id="PF07885"/>
    </source>
</evidence>
<organism evidence="12 13">
    <name type="scientific">Venturia inaequalis</name>
    <name type="common">Apple scab fungus</name>
    <dbReference type="NCBI Taxonomy" id="5025"/>
    <lineage>
        <taxon>Eukaryota</taxon>
        <taxon>Fungi</taxon>
        <taxon>Dikarya</taxon>
        <taxon>Ascomycota</taxon>
        <taxon>Pezizomycotina</taxon>
        <taxon>Dothideomycetes</taxon>
        <taxon>Pleosporomycetidae</taxon>
        <taxon>Venturiales</taxon>
        <taxon>Venturiaceae</taxon>
        <taxon>Venturia</taxon>
    </lineage>
</organism>
<feature type="domain" description="Potassium channel" evidence="11">
    <location>
        <begin position="241"/>
        <end position="314"/>
    </location>
</feature>
<protein>
    <recommendedName>
        <fullName evidence="11">Potassium channel domain-containing protein</fullName>
    </recommendedName>
</protein>
<feature type="transmembrane region" description="Helical" evidence="10">
    <location>
        <begin position="124"/>
        <end position="145"/>
    </location>
</feature>
<keyword evidence="2 8" id="KW-0813">Transport</keyword>
<dbReference type="PANTHER" id="PTHR11003">
    <property type="entry name" value="POTASSIUM CHANNEL, SUBFAMILY K"/>
    <property type="match status" value="1"/>
</dbReference>
<dbReference type="GO" id="GO:0022841">
    <property type="term" value="F:potassium ion leak channel activity"/>
    <property type="evidence" value="ECO:0007669"/>
    <property type="project" value="TreeGrafter"/>
</dbReference>
<evidence type="ECO:0000256" key="2">
    <source>
        <dbReference type="ARBA" id="ARBA00022448"/>
    </source>
</evidence>
<dbReference type="PANTHER" id="PTHR11003:SF291">
    <property type="entry name" value="IP11374P"/>
    <property type="match status" value="1"/>
</dbReference>
<feature type="transmembrane region" description="Helical" evidence="10">
    <location>
        <begin position="192"/>
        <end position="215"/>
    </location>
</feature>
<sequence length="826" mass="92834">MPQSLVHEFLDQRSQGNKVGHSLKKAVFQAQRASLDVGEVEDGKIPFKFWKVHMRGDEDDEISDWWFASTAVPILAATLGPMANVLSIGALISYWRQDMSDPANPGKLLAQPLGTPYKDPRWCYWVNVVSLIAGFVGNLFLLLNFTQRVRYLIALPFSIILWFFACFLLVGDLLAVHIHAAPVGPTQIYSGGFWYGIAAASMYLILTALLMLNLLGFIRGHYPRHFELTEDQRTLIVQTMLFFIWLAGGAAVYSRLEGWRFIDALYYVDVTVLTVGFGDLYPSENAGRALLIPYSVIGIIMLGLVIGAIFKSVQEIGEKNIIRQHYEKQRASHKDKTVRSSLELERKEIELELARERAQMKQAARPSARSTATGRVLTFAMENRSRRNSANNSMANGRPSLARQNTMQRHVQKQQKIILLKEEKERFEAMRGIQKKSEAWRAWYRLTLTLTIFLVFWCVGAVFFWQAETATLGQTYWQSIYFCWVSLLSIGYGDFSPKTGAGRCFFFIWSLIAVPTMTILASDLTSTVVAFFNHWSNTVADFTVLPSNGLWRTLTEQWPKDFIRLPRWLKKAAEDEDAASQYAGRIEAQPSMARTVDTMQSGNTQVSKDEALAAGLAKADINTIASQHGRDVHHYPDANALARQLALAIRRTATDLQLEKPREYTYEEWVEFTRLIRFSALGGPSAALQEDDDEGMIEWDWIGEDSPMMAQQTEPEFVLDRLCESLVRYVKRNPAKGEFAQILREKGERALKLKGGAGPDGDEDVDVDGEGGRGFDALTLAGSVRSGNGFLKGGEREGGVGGLDPLHEHDDEYGDHGLRPVAIKKE</sequence>
<feature type="transmembrane region" description="Helical" evidence="10">
    <location>
        <begin position="505"/>
        <end position="532"/>
    </location>
</feature>
<evidence type="ECO:0000256" key="1">
    <source>
        <dbReference type="ARBA" id="ARBA00004141"/>
    </source>
</evidence>
<dbReference type="AlphaFoldDB" id="A0A8H3V074"/>
<feature type="transmembrane region" description="Helical" evidence="10">
    <location>
        <begin position="152"/>
        <end position="180"/>
    </location>
</feature>
<evidence type="ECO:0000256" key="4">
    <source>
        <dbReference type="ARBA" id="ARBA00022989"/>
    </source>
</evidence>
<comment type="subcellular location">
    <subcellularLocation>
        <location evidence="1">Membrane</location>
        <topology evidence="1">Multi-pass membrane protein</topology>
    </subcellularLocation>
</comment>